<reference evidence="2 3" key="1">
    <citation type="submission" date="2023-12" db="EMBL/GenBank/DDBJ databases">
        <title>Marinobacter qingdaonensis sp. nov., isolated from the intertidal sediment of Qingdao, PR China.</title>
        <authorList>
            <person name="Li Y."/>
        </authorList>
    </citation>
    <scope>NUCLEOTIDE SEQUENCE [LARGE SCALE GENOMIC DNA]</scope>
    <source>
        <strain evidence="2 3">ASW11-75</strain>
    </source>
</reference>
<comment type="caution">
    <text evidence="2">The sequence shown here is derived from an EMBL/GenBank/DDBJ whole genome shotgun (WGS) entry which is preliminary data.</text>
</comment>
<evidence type="ECO:0000313" key="2">
    <source>
        <dbReference type="EMBL" id="MEA1082236.1"/>
    </source>
</evidence>
<keyword evidence="1" id="KW-0732">Signal</keyword>
<gene>
    <name evidence="2" type="ORF">U5822_16300</name>
</gene>
<evidence type="ECO:0000256" key="1">
    <source>
        <dbReference type="SAM" id="SignalP"/>
    </source>
</evidence>
<evidence type="ECO:0008006" key="4">
    <source>
        <dbReference type="Google" id="ProtNLM"/>
    </source>
</evidence>
<accession>A0ABU5P2C2</accession>
<protein>
    <recommendedName>
        <fullName evidence="4">Tetratricopeptide repeat-containing protein</fullName>
    </recommendedName>
</protein>
<feature type="signal peptide" evidence="1">
    <location>
        <begin position="1"/>
        <end position="19"/>
    </location>
</feature>
<organism evidence="2 3">
    <name type="scientific">Marinobacter qingdaonensis</name>
    <dbReference type="NCBI Taxonomy" id="3108486"/>
    <lineage>
        <taxon>Bacteria</taxon>
        <taxon>Pseudomonadati</taxon>
        <taxon>Pseudomonadota</taxon>
        <taxon>Gammaproteobacteria</taxon>
        <taxon>Pseudomonadales</taxon>
        <taxon>Marinobacteraceae</taxon>
        <taxon>Marinobacter</taxon>
    </lineage>
</organism>
<proteinExistence type="predicted"/>
<keyword evidence="3" id="KW-1185">Reference proteome</keyword>
<name>A0ABU5P2C2_9GAMM</name>
<evidence type="ECO:0000313" key="3">
    <source>
        <dbReference type="Proteomes" id="UP001305746"/>
    </source>
</evidence>
<dbReference type="EMBL" id="JAYDCJ010000003">
    <property type="protein sequence ID" value="MEA1082236.1"/>
    <property type="molecule type" value="Genomic_DNA"/>
</dbReference>
<sequence length="80" mass="8556">MKLIATLMFTALFSAAAMAGQCPSLIGQIDQKLASAQIGEERKMEVQALRDQGQALHDQGKHAESVKVLREALGMLDSAS</sequence>
<dbReference type="RefSeq" id="WP_322856666.1">
    <property type="nucleotide sequence ID" value="NZ_JAYDCJ010000003.1"/>
</dbReference>
<feature type="chain" id="PRO_5045529813" description="Tetratricopeptide repeat-containing protein" evidence="1">
    <location>
        <begin position="20"/>
        <end position="80"/>
    </location>
</feature>
<dbReference type="Proteomes" id="UP001305746">
    <property type="component" value="Unassembled WGS sequence"/>
</dbReference>